<gene>
    <name evidence="1" type="ORF">IFDJLNFL_1181</name>
    <name evidence="2" type="ORF">MTDSW087_04881</name>
</gene>
<reference evidence="2 3" key="1">
    <citation type="submission" date="2019-06" db="EMBL/GenBank/DDBJ databases">
        <authorList>
            <person name="Rodrigo-Torres L."/>
            <person name="Arahal R. D."/>
            <person name="Lucena T."/>
        </authorList>
    </citation>
    <scope>NUCLEOTIDE SEQUENCE [LARGE SCALE GENOMIC DNA]</scope>
    <source>
        <strain evidence="2 3">SW08-7</strain>
    </source>
</reference>
<evidence type="ECO:0000313" key="3">
    <source>
        <dbReference type="Proteomes" id="UP000401717"/>
    </source>
</evidence>
<reference evidence="1" key="3">
    <citation type="submission" date="2021-08" db="EMBL/GenBank/DDBJ databases">
        <authorList>
            <person name="Tani A."/>
            <person name="Ola A."/>
            <person name="Ogura Y."/>
            <person name="Katsura K."/>
            <person name="Hayashi T."/>
        </authorList>
    </citation>
    <scope>NUCLEOTIDE SEQUENCE</scope>
    <source>
        <strain evidence="1">DSM 22415</strain>
    </source>
</reference>
<evidence type="ECO:0000313" key="2">
    <source>
        <dbReference type="EMBL" id="VUF15146.1"/>
    </source>
</evidence>
<dbReference type="EMBL" id="CABFVH010000047">
    <property type="protein sequence ID" value="VUF15146.1"/>
    <property type="molecule type" value="Genomic_DNA"/>
</dbReference>
<organism evidence="2 3">
    <name type="scientific">Methylobacterium dankookense</name>
    <dbReference type="NCBI Taxonomy" id="560405"/>
    <lineage>
        <taxon>Bacteria</taxon>
        <taxon>Pseudomonadati</taxon>
        <taxon>Pseudomonadota</taxon>
        <taxon>Alphaproteobacteria</taxon>
        <taxon>Hyphomicrobiales</taxon>
        <taxon>Methylobacteriaceae</taxon>
        <taxon>Methylobacterium</taxon>
    </lineage>
</organism>
<dbReference type="OrthoDB" id="7997468at2"/>
<evidence type="ECO:0000313" key="4">
    <source>
        <dbReference type="Proteomes" id="UP001055303"/>
    </source>
</evidence>
<dbReference type="Proteomes" id="UP001055303">
    <property type="component" value="Unassembled WGS sequence"/>
</dbReference>
<protein>
    <submittedName>
        <fullName evidence="2">Uncharacterized protein</fullName>
    </submittedName>
</protein>
<evidence type="ECO:0000313" key="1">
    <source>
        <dbReference type="EMBL" id="GJD55297.1"/>
    </source>
</evidence>
<dbReference type="AlphaFoldDB" id="A0A564G571"/>
<dbReference type="Proteomes" id="UP000401717">
    <property type="component" value="Unassembled WGS sequence"/>
</dbReference>
<keyword evidence="4" id="KW-1185">Reference proteome</keyword>
<accession>A0A564G571</accession>
<proteinExistence type="predicted"/>
<reference evidence="1" key="2">
    <citation type="journal article" date="2021" name="Front. Microbiol.">
        <title>Comprehensive Comparative Genomics and Phenotyping of Methylobacterium Species.</title>
        <authorList>
            <person name="Alessa O."/>
            <person name="Ogura Y."/>
            <person name="Fujitani Y."/>
            <person name="Takami H."/>
            <person name="Hayashi T."/>
            <person name="Sahin N."/>
            <person name="Tani A."/>
        </authorList>
    </citation>
    <scope>NUCLEOTIDE SEQUENCE</scope>
    <source>
        <strain evidence="1">DSM 22415</strain>
    </source>
</reference>
<dbReference type="RefSeq" id="WP_144767479.1">
    <property type="nucleotide sequence ID" value="NZ_BPQI01000026.1"/>
</dbReference>
<sequence>MTDMTPIADDTAATLTFGLLRDAYLDLAQTLLRIEEVSARDLLQAIEKRAAMRLSALEDEIFKDPLEQTALAMAASPVLAVLREAQAA</sequence>
<name>A0A564G571_9HYPH</name>
<dbReference type="EMBL" id="BPQI01000026">
    <property type="protein sequence ID" value="GJD55297.1"/>
    <property type="molecule type" value="Genomic_DNA"/>
</dbReference>